<dbReference type="GO" id="GO:0005524">
    <property type="term" value="F:ATP binding"/>
    <property type="evidence" value="ECO:0007669"/>
    <property type="project" value="UniProtKB-UniRule"/>
</dbReference>
<dbReference type="PROSITE" id="PS00867">
    <property type="entry name" value="CPSASE_2"/>
    <property type="match status" value="1"/>
</dbReference>
<protein>
    <submittedName>
        <fullName evidence="9">Pyruvate carboxylase, mitochondrial</fullName>
    </submittedName>
</protein>
<dbReference type="InterPro" id="IPR055268">
    <property type="entry name" value="PCB-like"/>
</dbReference>
<dbReference type="CDD" id="cd07937">
    <property type="entry name" value="DRE_TIM_PC_TC_5S"/>
    <property type="match status" value="1"/>
</dbReference>
<feature type="domain" description="Pyruvate carboxyltransferase" evidence="8">
    <location>
        <begin position="530"/>
        <end position="785"/>
    </location>
</feature>
<evidence type="ECO:0000256" key="5">
    <source>
        <dbReference type="PROSITE-ProRule" id="PRU00409"/>
    </source>
</evidence>
<dbReference type="FunFam" id="3.30.1490.20:FF:000018">
    <property type="entry name" value="Biotin carboxylase"/>
    <property type="match status" value="1"/>
</dbReference>
<dbReference type="PANTHER" id="PTHR43778:SF2">
    <property type="entry name" value="PYRUVATE CARBOXYLASE, MITOCHONDRIAL"/>
    <property type="match status" value="1"/>
</dbReference>
<dbReference type="SUPFAM" id="SSF52440">
    <property type="entry name" value="PreATP-grasp domain"/>
    <property type="match status" value="1"/>
</dbReference>
<evidence type="ECO:0000313" key="9">
    <source>
        <dbReference type="EMBL" id="KRZ74264.1"/>
    </source>
</evidence>
<evidence type="ECO:0000256" key="3">
    <source>
        <dbReference type="ARBA" id="ARBA00022840"/>
    </source>
</evidence>
<dbReference type="SUPFAM" id="SSF56059">
    <property type="entry name" value="Glutathione synthetase ATP-binding domain-like"/>
    <property type="match status" value="1"/>
</dbReference>
<dbReference type="InterPro" id="IPR011764">
    <property type="entry name" value="Biotin_carboxylation_dom"/>
</dbReference>
<dbReference type="AlphaFoldDB" id="A0A0V1MR50"/>
<dbReference type="SUPFAM" id="SSF51246">
    <property type="entry name" value="Rudiment single hybrid motif"/>
    <property type="match status" value="1"/>
</dbReference>
<dbReference type="GO" id="GO:0006094">
    <property type="term" value="P:gluconeogenesis"/>
    <property type="evidence" value="ECO:0007669"/>
    <property type="project" value="InterPro"/>
</dbReference>
<feature type="domain" description="ATP-grasp" evidence="6">
    <location>
        <begin position="147"/>
        <end position="344"/>
    </location>
</feature>
<evidence type="ECO:0000256" key="4">
    <source>
        <dbReference type="ARBA" id="ARBA00023267"/>
    </source>
</evidence>
<dbReference type="InterPro" id="IPR005479">
    <property type="entry name" value="CPAse_ATP-bd"/>
</dbReference>
<dbReference type="Gene3D" id="3.20.20.70">
    <property type="entry name" value="Aldolase class I"/>
    <property type="match status" value="1"/>
</dbReference>
<evidence type="ECO:0000259" key="6">
    <source>
        <dbReference type="PROSITE" id="PS50975"/>
    </source>
</evidence>
<dbReference type="PROSITE" id="PS50975">
    <property type="entry name" value="ATP_GRASP"/>
    <property type="match status" value="1"/>
</dbReference>
<dbReference type="Pfam" id="PF02786">
    <property type="entry name" value="CPSase_L_D2"/>
    <property type="match status" value="1"/>
</dbReference>
<gene>
    <name evidence="9" type="primary">pyc-1</name>
    <name evidence="9" type="ORF">T10_12864</name>
</gene>
<keyword evidence="9" id="KW-0670">Pyruvate</keyword>
<dbReference type="NCBIfam" id="TIGR01235">
    <property type="entry name" value="pyruv_carbox"/>
    <property type="match status" value="1"/>
</dbReference>
<organism evidence="9 10">
    <name type="scientific">Trichinella papuae</name>
    <dbReference type="NCBI Taxonomy" id="268474"/>
    <lineage>
        <taxon>Eukaryota</taxon>
        <taxon>Metazoa</taxon>
        <taxon>Ecdysozoa</taxon>
        <taxon>Nematoda</taxon>
        <taxon>Enoplea</taxon>
        <taxon>Dorylaimia</taxon>
        <taxon>Trichinellida</taxon>
        <taxon>Trichinellidae</taxon>
        <taxon>Trichinella</taxon>
    </lineage>
</organism>
<evidence type="ECO:0000256" key="2">
    <source>
        <dbReference type="ARBA" id="ARBA00022741"/>
    </source>
</evidence>
<dbReference type="PANTHER" id="PTHR43778">
    <property type="entry name" value="PYRUVATE CARBOXYLASE"/>
    <property type="match status" value="1"/>
</dbReference>
<dbReference type="InterPro" id="IPR000891">
    <property type="entry name" value="PYR_CT"/>
</dbReference>
<dbReference type="GO" id="GO:0046872">
    <property type="term" value="F:metal ion binding"/>
    <property type="evidence" value="ECO:0007669"/>
    <property type="project" value="InterPro"/>
</dbReference>
<name>A0A0V1MR50_9BILA</name>
<evidence type="ECO:0000259" key="7">
    <source>
        <dbReference type="PROSITE" id="PS50979"/>
    </source>
</evidence>
<dbReference type="InterPro" id="IPR005930">
    <property type="entry name" value="Pyruv_COase"/>
</dbReference>
<dbReference type="GO" id="GO:0004736">
    <property type="term" value="F:pyruvate carboxylase activity"/>
    <property type="evidence" value="ECO:0007669"/>
    <property type="project" value="InterPro"/>
</dbReference>
<comment type="caution">
    <text evidence="9">The sequence shown here is derived from an EMBL/GenBank/DDBJ whole genome shotgun (WGS) entry which is preliminary data.</text>
</comment>
<dbReference type="InterPro" id="IPR005481">
    <property type="entry name" value="BC-like_N"/>
</dbReference>
<dbReference type="PROSITE" id="PS50979">
    <property type="entry name" value="BC"/>
    <property type="match status" value="1"/>
</dbReference>
<dbReference type="Gene3D" id="3.30.470.20">
    <property type="entry name" value="ATP-grasp fold, B domain"/>
    <property type="match status" value="1"/>
</dbReference>
<keyword evidence="3 5" id="KW-0067">ATP-binding</keyword>
<dbReference type="InterPro" id="IPR013785">
    <property type="entry name" value="Aldolase_TIM"/>
</dbReference>
<keyword evidence="10" id="KW-1185">Reference proteome</keyword>
<evidence type="ECO:0000259" key="8">
    <source>
        <dbReference type="PROSITE" id="PS50991"/>
    </source>
</evidence>
<dbReference type="PROSITE" id="PS50991">
    <property type="entry name" value="PYR_CT"/>
    <property type="match status" value="1"/>
</dbReference>
<keyword evidence="4" id="KW-0092">Biotin</keyword>
<dbReference type="SMART" id="SM00878">
    <property type="entry name" value="Biotin_carb_C"/>
    <property type="match status" value="1"/>
</dbReference>
<dbReference type="InterPro" id="IPR011761">
    <property type="entry name" value="ATP-grasp"/>
</dbReference>
<dbReference type="InterPro" id="IPR016185">
    <property type="entry name" value="PreATP-grasp_dom_sf"/>
</dbReference>
<dbReference type="InterPro" id="IPR005482">
    <property type="entry name" value="Biotin_COase_C"/>
</dbReference>
<evidence type="ECO:0000313" key="10">
    <source>
        <dbReference type="Proteomes" id="UP000054843"/>
    </source>
</evidence>
<dbReference type="SUPFAM" id="SSF51569">
    <property type="entry name" value="Aldolase"/>
    <property type="match status" value="1"/>
</dbReference>
<dbReference type="Proteomes" id="UP000054843">
    <property type="component" value="Unassembled WGS sequence"/>
</dbReference>
<evidence type="ECO:0000256" key="1">
    <source>
        <dbReference type="ARBA" id="ARBA00022598"/>
    </source>
</evidence>
<dbReference type="Pfam" id="PF00289">
    <property type="entry name" value="Biotin_carb_N"/>
    <property type="match status" value="1"/>
</dbReference>
<sequence length="785" mass="87526">MLFGKKHLSAVKCCVRNPLLIVPDNFCRQLCTKSKSPIERKEFKKVLVANRIRSVGIYSEQDVNQMHRLKADEAYLVGRGMTAVSAYLNIHEIIKLAKMHDVDAIHPGYGFLSERADFAQACNDASITFIGPPPEVMLRMGDKISARVAAAEAGVSVVPGIENPIENAEEAAEFGKQYGFPVIFKAAYGGGGRGMRRVNKLDEVQEAFNRATSEALAAFGNGLMFVEKFIERPRHIEVQILGDMYGNIVHLYERDCSVQRRHQKIIEIAPAPNLDPQKRQLMLDDAVRLARHVKYENAGTVEFLLDQDGRHYFIEVNARLQVEHTVTEDITGVDLVQAQVRIAEGKSLEDLHLRQDLVTPIGSALQCQGMGIRIDSASAYAGALVSPYYDSLLVKVIAHSRNYKTTVNKMMRALKEFRIRGVKTNIPFLLNVLNNQRFLDGLVDTCFIDENPDLFKFVPSQNRAQKLLRFLKDVKVNGPMTPLVTGIPSAKVTPIVPEYDTRPLLKGWRDVLLEKGPVNFAKEIRKNKGLLLTDTTFRDAHQSLLATRVRTYDLQRIAPFLAHAMPNLFSLEMWGGATFDVSMRFLHECPWERLEILRKQVPNIPFQMLLRGANAVGYTSYPDNVVVKFCELAKKSGIDVFRIFDSLNYMPNIILGGVIETAISYTGDVADPNREMYNLNYYLKLAEEIVKAGTHILCIKDMAGLLKPKSSKVLLSALRDRFPDLPIHVHSHDTAGVAVASMLACVEAGADIVDVAVDSMSGMTSQPSMGAMVAVLNDSPFHTGK</sequence>
<dbReference type="EMBL" id="JYDO01000053">
    <property type="protein sequence ID" value="KRZ74264.1"/>
    <property type="molecule type" value="Genomic_DNA"/>
</dbReference>
<keyword evidence="1" id="KW-0436">Ligase</keyword>
<dbReference type="GO" id="GO:0005737">
    <property type="term" value="C:cytoplasm"/>
    <property type="evidence" value="ECO:0007669"/>
    <property type="project" value="TreeGrafter"/>
</dbReference>
<accession>A0A0V1MR50</accession>
<dbReference type="Pfam" id="PF00682">
    <property type="entry name" value="HMGL-like"/>
    <property type="match status" value="1"/>
</dbReference>
<reference evidence="9 10" key="1">
    <citation type="submission" date="2015-01" db="EMBL/GenBank/DDBJ databases">
        <title>Evolution of Trichinella species and genotypes.</title>
        <authorList>
            <person name="Korhonen P.K."/>
            <person name="Edoardo P."/>
            <person name="Giuseppe L.R."/>
            <person name="Gasser R.B."/>
        </authorList>
    </citation>
    <scope>NUCLEOTIDE SEQUENCE [LARGE SCALE GENOMIC DNA]</scope>
    <source>
        <strain evidence="9">ISS1980</strain>
    </source>
</reference>
<feature type="domain" description="Biotin carboxylation" evidence="7">
    <location>
        <begin position="1"/>
        <end position="453"/>
    </location>
</feature>
<dbReference type="Pfam" id="PF02785">
    <property type="entry name" value="Biotin_carb_C"/>
    <property type="match status" value="1"/>
</dbReference>
<dbReference type="InterPro" id="IPR011054">
    <property type="entry name" value="Rudment_hybrid_motif"/>
</dbReference>
<proteinExistence type="predicted"/>
<keyword evidence="2 5" id="KW-0547">Nucleotide-binding</keyword>